<dbReference type="Pfam" id="PF03732">
    <property type="entry name" value="Retrotrans_gag"/>
    <property type="match status" value="1"/>
</dbReference>
<reference evidence="3" key="1">
    <citation type="journal article" date="2022" name="Int. J. Mol. Sci.">
        <title>Draft Genome of Tanacetum Coccineum: Genomic Comparison of Closely Related Tanacetum-Family Plants.</title>
        <authorList>
            <person name="Yamashiro T."/>
            <person name="Shiraishi A."/>
            <person name="Nakayama K."/>
            <person name="Satake H."/>
        </authorList>
    </citation>
    <scope>NUCLEOTIDE SEQUENCE</scope>
</reference>
<name>A0ABQ5I109_9ASTR</name>
<evidence type="ECO:0000313" key="3">
    <source>
        <dbReference type="EMBL" id="GJT93098.1"/>
    </source>
</evidence>
<keyword evidence="4" id="KW-1185">Reference proteome</keyword>
<comment type="caution">
    <text evidence="3">The sequence shown here is derived from an EMBL/GenBank/DDBJ whole genome shotgun (WGS) entry which is preliminary data.</text>
</comment>
<evidence type="ECO:0000256" key="1">
    <source>
        <dbReference type="SAM" id="MobiDB-lite"/>
    </source>
</evidence>
<sequence length="191" mass="22298">MVKIGKECACVYFKYSIRDQASSWLERLPAGSITTWEDPTTRFLAQLFPSGRTAKLRNDILMFQQHQGKSLFEAWTCFKDLLQKVPHYSIDLWLQAEEKEREREGNPEDTNTMAHNEEQRNTSQLELKDTTAIGNLGPNKDDERIEWLDVEEPLYLVDTSEESVYESLINEMPKCSLNYDFRIKKGDPRNL</sequence>
<evidence type="ECO:0000313" key="4">
    <source>
        <dbReference type="Proteomes" id="UP001151760"/>
    </source>
</evidence>
<dbReference type="InterPro" id="IPR005162">
    <property type="entry name" value="Retrotrans_gag_dom"/>
</dbReference>
<dbReference type="Proteomes" id="UP001151760">
    <property type="component" value="Unassembled WGS sequence"/>
</dbReference>
<accession>A0ABQ5I109</accession>
<proteinExistence type="predicted"/>
<reference evidence="3" key="2">
    <citation type="submission" date="2022-01" db="EMBL/GenBank/DDBJ databases">
        <authorList>
            <person name="Yamashiro T."/>
            <person name="Shiraishi A."/>
            <person name="Satake H."/>
            <person name="Nakayama K."/>
        </authorList>
    </citation>
    <scope>NUCLEOTIDE SEQUENCE</scope>
</reference>
<evidence type="ECO:0000259" key="2">
    <source>
        <dbReference type="Pfam" id="PF03732"/>
    </source>
</evidence>
<dbReference type="PANTHER" id="PTHR33223">
    <property type="entry name" value="CCHC-TYPE DOMAIN-CONTAINING PROTEIN"/>
    <property type="match status" value="1"/>
</dbReference>
<gene>
    <name evidence="3" type="ORF">Tco_1081943</name>
</gene>
<dbReference type="PANTHER" id="PTHR33223:SF11">
    <property type="entry name" value="ELEMENT PROTEIN, PUTATIVE-RELATED"/>
    <property type="match status" value="1"/>
</dbReference>
<dbReference type="EMBL" id="BQNB010020172">
    <property type="protein sequence ID" value="GJT93098.1"/>
    <property type="molecule type" value="Genomic_DNA"/>
</dbReference>
<protein>
    <submittedName>
        <fullName evidence="3">Zinc finger, CCHC-type containing protein</fullName>
    </submittedName>
</protein>
<feature type="region of interest" description="Disordered" evidence="1">
    <location>
        <begin position="99"/>
        <end position="123"/>
    </location>
</feature>
<feature type="domain" description="Retrotransposon gag" evidence="2">
    <location>
        <begin position="13"/>
        <end position="91"/>
    </location>
</feature>
<organism evidence="3 4">
    <name type="scientific">Tanacetum coccineum</name>
    <dbReference type="NCBI Taxonomy" id="301880"/>
    <lineage>
        <taxon>Eukaryota</taxon>
        <taxon>Viridiplantae</taxon>
        <taxon>Streptophyta</taxon>
        <taxon>Embryophyta</taxon>
        <taxon>Tracheophyta</taxon>
        <taxon>Spermatophyta</taxon>
        <taxon>Magnoliopsida</taxon>
        <taxon>eudicotyledons</taxon>
        <taxon>Gunneridae</taxon>
        <taxon>Pentapetalae</taxon>
        <taxon>asterids</taxon>
        <taxon>campanulids</taxon>
        <taxon>Asterales</taxon>
        <taxon>Asteraceae</taxon>
        <taxon>Asteroideae</taxon>
        <taxon>Anthemideae</taxon>
        <taxon>Anthemidinae</taxon>
        <taxon>Tanacetum</taxon>
    </lineage>
</organism>